<dbReference type="InterPro" id="IPR006442">
    <property type="entry name" value="Antitoxin_Phd/YefM"/>
</dbReference>
<evidence type="ECO:0000313" key="4">
    <source>
        <dbReference type="Proteomes" id="UP000029452"/>
    </source>
</evidence>
<reference evidence="3 4" key="1">
    <citation type="submission" date="2014-06" db="EMBL/GenBank/DDBJ databases">
        <title>Draft genome sequence of iron oxidizing acidophile Leptospirillum ferriphilum DSM14647.</title>
        <authorList>
            <person name="Cardenas J.P."/>
            <person name="Lazcano M."/>
            <person name="Ossandon F.J."/>
            <person name="Corbett M."/>
            <person name="Holmes D.S."/>
            <person name="Watkin E."/>
        </authorList>
    </citation>
    <scope>NUCLEOTIDE SEQUENCE [LARGE SCALE GENOMIC DNA]</scope>
    <source>
        <strain evidence="3 4">DSM 14647</strain>
    </source>
</reference>
<dbReference type="OrthoDB" id="9800503at2"/>
<dbReference type="InterPro" id="IPR036165">
    <property type="entry name" value="YefM-like_sf"/>
</dbReference>
<dbReference type="Pfam" id="PF02604">
    <property type="entry name" value="PhdYeFM_antitox"/>
    <property type="match status" value="1"/>
</dbReference>
<dbReference type="EMBL" id="JPGK01000006">
    <property type="protein sequence ID" value="KGA93414.1"/>
    <property type="molecule type" value="Genomic_DNA"/>
</dbReference>
<dbReference type="NCBIfam" id="TIGR01552">
    <property type="entry name" value="phd_fam"/>
    <property type="match status" value="1"/>
</dbReference>
<dbReference type="PATRIC" id="fig|178606.4.peg.1625"/>
<name>A0A094X4B3_9BACT</name>
<evidence type="ECO:0000256" key="1">
    <source>
        <dbReference type="ARBA" id="ARBA00009981"/>
    </source>
</evidence>
<sequence length="83" mass="9332">MEQLIKMGAYDAKTHFPELLRSVRNGKKFIITLRGVPVAELVPVGSLTRLDATRAAQEMEDFMKNHPPLQNVDIKALIEEGRS</sequence>
<comment type="caution">
    <text evidence="3">The sequence shown here is derived from an EMBL/GenBank/DDBJ whole genome shotgun (WGS) entry which is preliminary data.</text>
</comment>
<dbReference type="RefSeq" id="WP_036082696.1">
    <property type="nucleotide sequence ID" value="NZ_JPGK01000006.1"/>
</dbReference>
<organism evidence="3 4">
    <name type="scientific">Leptospirillum ferriphilum</name>
    <dbReference type="NCBI Taxonomy" id="178606"/>
    <lineage>
        <taxon>Bacteria</taxon>
        <taxon>Pseudomonadati</taxon>
        <taxon>Nitrospirota</taxon>
        <taxon>Nitrospiria</taxon>
        <taxon>Nitrospirales</taxon>
        <taxon>Nitrospiraceae</taxon>
        <taxon>Leptospirillum</taxon>
    </lineage>
</organism>
<evidence type="ECO:0000313" key="3">
    <source>
        <dbReference type="EMBL" id="KGA93414.1"/>
    </source>
</evidence>
<comment type="similarity">
    <text evidence="1 2">Belongs to the phD/YefM antitoxin family.</text>
</comment>
<comment type="function">
    <text evidence="2">Antitoxin component of a type II toxin-antitoxin (TA) system.</text>
</comment>
<dbReference type="SUPFAM" id="SSF143120">
    <property type="entry name" value="YefM-like"/>
    <property type="match status" value="1"/>
</dbReference>
<dbReference type="AlphaFoldDB" id="A0A094X4B3"/>
<gene>
    <name evidence="3" type="ORF">LptCag_0027</name>
</gene>
<dbReference type="Gene3D" id="3.40.1620.10">
    <property type="entry name" value="YefM-like domain"/>
    <property type="match status" value="1"/>
</dbReference>
<dbReference type="Proteomes" id="UP000029452">
    <property type="component" value="Unassembled WGS sequence"/>
</dbReference>
<evidence type="ECO:0000256" key="2">
    <source>
        <dbReference type="RuleBase" id="RU362080"/>
    </source>
</evidence>
<accession>A0A094X4B3</accession>
<proteinExistence type="inferred from homology"/>
<protein>
    <recommendedName>
        <fullName evidence="2">Antitoxin</fullName>
    </recommendedName>
</protein>